<accession>A0A0G4IVB0</accession>
<dbReference type="PROSITE" id="PS51184">
    <property type="entry name" value="JMJC"/>
    <property type="match status" value="1"/>
</dbReference>
<sequence length="468" mass="52361">MAPMLQVAALAMVAVVAGANAGAVRRVDWNSLGLHPRQLASTFAKYSEPVVIDNGPLSASGALSKWTPRYWVENAAPDRDVVVKNASRRVFSWGCCPQYRMSIPKLFERASRADLYSGDDDDDRREYVYFTGSLEECGAPFKNDFMTSLFEVNEVSGGDRDDSQRMHMTNVWVGSRGATTPLHHDYLHNFFVQINGVKRFTMFSPADFHSLYLFPKYHFLHRNVQLDIDNATVDDFPLSVSARDRRVVDLHPGQILYLPPLWFHQVEAASASISLNVWSQSKAINRLNKVFSIGIPLERQWDSATASLRIGHLLSLILRRVIGETHAIRFLLNNIESRYRRLHEGMDSAQYYSSSAERIQFDKIERQIDAESPPFLPKGEPGDLRAACGPESSPLPATVNERLQFTSSEIANAIFDAGAPADVVPVFLSNYVEDVAAQLVGPDRVFDLLYHCVLPRLVGAGASDRTEL</sequence>
<dbReference type="AlphaFoldDB" id="A0A0G4IVB0"/>
<dbReference type="OrthoDB" id="47172at2759"/>
<dbReference type="SMART" id="SM00558">
    <property type="entry name" value="JmjC"/>
    <property type="match status" value="1"/>
</dbReference>
<dbReference type="Proteomes" id="UP000290189">
    <property type="component" value="Unassembled WGS sequence"/>
</dbReference>
<dbReference type="EMBL" id="CDSF01000089">
    <property type="protein sequence ID" value="CEO99051.1"/>
    <property type="molecule type" value="Genomic_DNA"/>
</dbReference>
<dbReference type="InterPro" id="IPR041667">
    <property type="entry name" value="Cupin_8"/>
</dbReference>
<dbReference type="Pfam" id="PF13621">
    <property type="entry name" value="Cupin_8"/>
    <property type="match status" value="1"/>
</dbReference>
<evidence type="ECO:0000313" key="5">
    <source>
        <dbReference type="Proteomes" id="UP000039324"/>
    </source>
</evidence>
<dbReference type="EMBL" id="OVEO01000010">
    <property type="protein sequence ID" value="SPQ98606.1"/>
    <property type="molecule type" value="Genomic_DNA"/>
</dbReference>
<dbReference type="Gene3D" id="2.60.120.10">
    <property type="entry name" value="Jelly Rolls"/>
    <property type="match status" value="1"/>
</dbReference>
<dbReference type="PANTHER" id="PTHR12461">
    <property type="entry name" value="HYPOXIA-INDUCIBLE FACTOR 1 ALPHA INHIBITOR-RELATED"/>
    <property type="match status" value="1"/>
</dbReference>
<dbReference type="STRING" id="37360.A0A0G4IVB0"/>
<dbReference type="PANTHER" id="PTHR12461:SF105">
    <property type="entry name" value="HYPOXIA-INDUCIBLE FACTOR 1-ALPHA INHIBITOR"/>
    <property type="match status" value="1"/>
</dbReference>
<gene>
    <name evidence="3" type="ORF">PBRA_007165</name>
    <name evidence="4" type="ORF">PLBR_LOCUS5821</name>
</gene>
<dbReference type="InterPro" id="IPR014710">
    <property type="entry name" value="RmlC-like_jellyroll"/>
</dbReference>
<reference evidence="4 6" key="2">
    <citation type="submission" date="2018-03" db="EMBL/GenBank/DDBJ databases">
        <authorList>
            <person name="Fogelqvist J."/>
        </authorList>
    </citation>
    <scope>NUCLEOTIDE SEQUENCE [LARGE SCALE GENOMIC DNA]</scope>
</reference>
<geneLocation type="mitochondrion" evidence="4"/>
<reference evidence="3 5" key="1">
    <citation type="submission" date="2015-02" db="EMBL/GenBank/DDBJ databases">
        <authorList>
            <person name="Chooi Y.-H."/>
        </authorList>
    </citation>
    <scope>NUCLEOTIDE SEQUENCE [LARGE SCALE GENOMIC DNA]</scope>
    <source>
        <strain evidence="3">E3</strain>
    </source>
</reference>
<feature type="domain" description="JmjC" evidence="2">
    <location>
        <begin position="120"/>
        <end position="294"/>
    </location>
</feature>
<keyword evidence="4" id="KW-0496">Mitochondrion</keyword>
<name>A0A0G4IVB0_PLABS</name>
<dbReference type="Proteomes" id="UP000039324">
    <property type="component" value="Unassembled WGS sequence"/>
</dbReference>
<keyword evidence="5" id="KW-1185">Reference proteome</keyword>
<feature type="chain" id="PRO_5033717367" description="JmjC domain-containing protein" evidence="1">
    <location>
        <begin position="22"/>
        <end position="468"/>
    </location>
</feature>
<feature type="signal peptide" evidence="1">
    <location>
        <begin position="1"/>
        <end position="21"/>
    </location>
</feature>
<organism evidence="3 5">
    <name type="scientific">Plasmodiophora brassicae</name>
    <name type="common">Clubroot disease agent</name>
    <dbReference type="NCBI Taxonomy" id="37360"/>
    <lineage>
        <taxon>Eukaryota</taxon>
        <taxon>Sar</taxon>
        <taxon>Rhizaria</taxon>
        <taxon>Endomyxa</taxon>
        <taxon>Phytomyxea</taxon>
        <taxon>Plasmodiophorida</taxon>
        <taxon>Plasmodiophoridae</taxon>
        <taxon>Plasmodiophora</taxon>
    </lineage>
</organism>
<dbReference type="OMA" id="VWAGREI"/>
<dbReference type="InterPro" id="IPR003347">
    <property type="entry name" value="JmjC_dom"/>
</dbReference>
<evidence type="ECO:0000313" key="3">
    <source>
        <dbReference type="EMBL" id="CEO99051.1"/>
    </source>
</evidence>
<evidence type="ECO:0000313" key="6">
    <source>
        <dbReference type="Proteomes" id="UP000290189"/>
    </source>
</evidence>
<evidence type="ECO:0000259" key="2">
    <source>
        <dbReference type="PROSITE" id="PS51184"/>
    </source>
</evidence>
<dbReference type="SUPFAM" id="SSF51197">
    <property type="entry name" value="Clavaminate synthase-like"/>
    <property type="match status" value="1"/>
</dbReference>
<keyword evidence="1" id="KW-0732">Signal</keyword>
<protein>
    <recommendedName>
        <fullName evidence="2">JmjC domain-containing protein</fullName>
    </recommendedName>
</protein>
<evidence type="ECO:0000313" key="4">
    <source>
        <dbReference type="EMBL" id="SPQ98606.1"/>
    </source>
</evidence>
<evidence type="ECO:0000256" key="1">
    <source>
        <dbReference type="SAM" id="SignalP"/>
    </source>
</evidence>
<proteinExistence type="predicted"/>